<sequence>MDVEKALKPLCGRTVEALIEDLAGHDPVAPPRIFELIRVKLLPEGTHLKCYLNLTQFLSIPVFDDEQTRLTLDGPDGTTFVSEDLKGQLRYTLIWR</sequence>
<reference evidence="1 2" key="1">
    <citation type="submission" date="2020-08" db="EMBL/GenBank/DDBJ databases">
        <title>Genomic Encyclopedia of Type Strains, Phase III (KMG-III): the genomes of soil and plant-associated and newly described type strains.</title>
        <authorList>
            <person name="Whitman W."/>
        </authorList>
    </citation>
    <scope>NUCLEOTIDE SEQUENCE [LARGE SCALE GENOMIC DNA]</scope>
    <source>
        <strain evidence="1 2">CECT 5862</strain>
    </source>
</reference>
<evidence type="ECO:0000313" key="2">
    <source>
        <dbReference type="Proteomes" id="UP000570361"/>
    </source>
</evidence>
<gene>
    <name evidence="1" type="ORF">FHS18_003243</name>
</gene>
<evidence type="ECO:0000313" key="1">
    <source>
        <dbReference type="EMBL" id="MBB3111175.1"/>
    </source>
</evidence>
<accession>A0A7W5FNC6</accession>
<dbReference type="EMBL" id="JACHXK010000006">
    <property type="protein sequence ID" value="MBB3111175.1"/>
    <property type="molecule type" value="Genomic_DNA"/>
</dbReference>
<dbReference type="RefSeq" id="WP_183601039.1">
    <property type="nucleotide sequence ID" value="NZ_JACHXK010000006.1"/>
</dbReference>
<name>A0A7W5FNC6_9BACL</name>
<proteinExistence type="predicted"/>
<organism evidence="1 2">
    <name type="scientific">Paenibacillus phyllosphaerae</name>
    <dbReference type="NCBI Taxonomy" id="274593"/>
    <lineage>
        <taxon>Bacteria</taxon>
        <taxon>Bacillati</taxon>
        <taxon>Bacillota</taxon>
        <taxon>Bacilli</taxon>
        <taxon>Bacillales</taxon>
        <taxon>Paenibacillaceae</taxon>
        <taxon>Paenibacillus</taxon>
    </lineage>
</organism>
<dbReference type="Proteomes" id="UP000570361">
    <property type="component" value="Unassembled WGS sequence"/>
</dbReference>
<protein>
    <submittedName>
        <fullName evidence="1">Uncharacterized protein</fullName>
    </submittedName>
</protein>
<dbReference type="AlphaFoldDB" id="A0A7W5FNC6"/>
<keyword evidence="2" id="KW-1185">Reference proteome</keyword>
<comment type="caution">
    <text evidence="1">The sequence shown here is derived from an EMBL/GenBank/DDBJ whole genome shotgun (WGS) entry which is preliminary data.</text>
</comment>